<reference evidence="3" key="1">
    <citation type="journal article" date="2014" name="Proc. Natl. Acad. Sci. U.S.A.">
        <title>Extensive sampling of basidiomycete genomes demonstrates inadequacy of the white-rot/brown-rot paradigm for wood decay fungi.</title>
        <authorList>
            <person name="Riley R."/>
            <person name="Salamov A.A."/>
            <person name="Brown D.W."/>
            <person name="Nagy L.G."/>
            <person name="Floudas D."/>
            <person name="Held B.W."/>
            <person name="Levasseur A."/>
            <person name="Lombard V."/>
            <person name="Morin E."/>
            <person name="Otillar R."/>
            <person name="Lindquist E.A."/>
            <person name="Sun H."/>
            <person name="LaButti K.M."/>
            <person name="Schmutz J."/>
            <person name="Jabbour D."/>
            <person name="Luo H."/>
            <person name="Baker S.E."/>
            <person name="Pisabarro A.G."/>
            <person name="Walton J.D."/>
            <person name="Blanchette R.A."/>
            <person name="Henrissat B."/>
            <person name="Martin F."/>
            <person name="Cullen D."/>
            <person name="Hibbett D.S."/>
            <person name="Grigoriev I.V."/>
        </authorList>
    </citation>
    <scope>NUCLEOTIDE SEQUENCE [LARGE SCALE GENOMIC DNA]</scope>
    <source>
        <strain evidence="3">MUCL 33604</strain>
    </source>
</reference>
<dbReference type="Proteomes" id="UP000027265">
    <property type="component" value="Unassembled WGS sequence"/>
</dbReference>
<proteinExistence type="predicted"/>
<dbReference type="HOGENOM" id="CLU_937087_0_0_1"/>
<organism evidence="2 3">
    <name type="scientific">Jaapia argillacea MUCL 33604</name>
    <dbReference type="NCBI Taxonomy" id="933084"/>
    <lineage>
        <taxon>Eukaryota</taxon>
        <taxon>Fungi</taxon>
        <taxon>Dikarya</taxon>
        <taxon>Basidiomycota</taxon>
        <taxon>Agaricomycotina</taxon>
        <taxon>Agaricomycetes</taxon>
        <taxon>Agaricomycetidae</taxon>
        <taxon>Jaapiales</taxon>
        <taxon>Jaapiaceae</taxon>
        <taxon>Jaapia</taxon>
    </lineage>
</organism>
<name>A0A067PKR3_9AGAM</name>
<feature type="region of interest" description="Disordered" evidence="1">
    <location>
        <begin position="255"/>
        <end position="297"/>
    </location>
</feature>
<keyword evidence="3" id="KW-1185">Reference proteome</keyword>
<dbReference type="OrthoDB" id="5330419at2759"/>
<dbReference type="EMBL" id="KL197725">
    <property type="protein sequence ID" value="KDQ55468.1"/>
    <property type="molecule type" value="Genomic_DNA"/>
</dbReference>
<evidence type="ECO:0000313" key="3">
    <source>
        <dbReference type="Proteomes" id="UP000027265"/>
    </source>
</evidence>
<evidence type="ECO:0000256" key="1">
    <source>
        <dbReference type="SAM" id="MobiDB-lite"/>
    </source>
</evidence>
<gene>
    <name evidence="2" type="ORF">JAAARDRAFT_37482</name>
</gene>
<feature type="compositionally biased region" description="Pro residues" evidence="1">
    <location>
        <begin position="262"/>
        <end position="297"/>
    </location>
</feature>
<sequence length="297" mass="32378">MSSVEDAMNRSKLPNPDPIHLSQINYPSLLHSTSNKLSASGLTLTLETIEPTSHGGASAYWRLTRGPDMLEITICVCEEHEAALGAMRESLGCISAPLDTVFPSNVGLGQRGLMGRGGGGYILFVRGNVFVTLRGLQSSSQLKDLAAHIDHCLKAEEIPGNDRIRRPILRTQIPARQVKAGQPFEIVVPVEEAGWMDAKTDLRFIQLLDVDRKSGTFRFHAASEGMTEIGLVFVHEKTLQVSSVVVAVEVLPRDREDDGPMLGPPMLAPPGPMLLPPRPTLPPPMLPPPKPPMRFHQ</sequence>
<dbReference type="InParanoid" id="A0A067PKR3"/>
<evidence type="ECO:0000313" key="2">
    <source>
        <dbReference type="EMBL" id="KDQ55468.1"/>
    </source>
</evidence>
<dbReference type="AlphaFoldDB" id="A0A067PKR3"/>
<accession>A0A067PKR3</accession>
<protein>
    <submittedName>
        <fullName evidence="2">Uncharacterized protein</fullName>
    </submittedName>
</protein>